<proteinExistence type="predicted"/>
<evidence type="ECO:0000313" key="1">
    <source>
        <dbReference type="EMBL" id="UZJ24629.1"/>
    </source>
</evidence>
<dbReference type="EMBL" id="CP110615">
    <property type="protein sequence ID" value="UZJ24629.1"/>
    <property type="molecule type" value="Genomic_DNA"/>
</dbReference>
<evidence type="ECO:0008006" key="3">
    <source>
        <dbReference type="Google" id="ProtNLM"/>
    </source>
</evidence>
<sequence>MSTPDEPTWDDRFLASLRRDLRVEARRGAWLVERAEVVDGAVVTVLTEVATGHRYGRTVDLHTLREQFSPSSPDVVSAAWFFTLFPPSGWDEGHVTDGVCWFAGQRP</sequence>
<gene>
    <name evidence="1" type="ORF">RHODO2019_16130</name>
</gene>
<keyword evidence="2" id="KW-1185">Reference proteome</keyword>
<reference evidence="1" key="1">
    <citation type="submission" date="2022-10" db="EMBL/GenBank/DDBJ databases">
        <title>Rhodococcus sp.75.</title>
        <authorList>
            <person name="Sun M."/>
        </authorList>
    </citation>
    <scope>NUCLEOTIDE SEQUENCE</scope>
    <source>
        <strain evidence="1">75</strain>
    </source>
</reference>
<name>A0ABY6NZ06_9NOCA</name>
<dbReference type="RefSeq" id="WP_265382736.1">
    <property type="nucleotide sequence ID" value="NZ_CP110615.1"/>
</dbReference>
<organism evidence="1 2">
    <name type="scientific">Rhodococcus antarcticus</name>
    <dbReference type="NCBI Taxonomy" id="2987751"/>
    <lineage>
        <taxon>Bacteria</taxon>
        <taxon>Bacillati</taxon>
        <taxon>Actinomycetota</taxon>
        <taxon>Actinomycetes</taxon>
        <taxon>Mycobacteriales</taxon>
        <taxon>Nocardiaceae</taxon>
        <taxon>Rhodococcus</taxon>
    </lineage>
</organism>
<dbReference type="Proteomes" id="UP001164965">
    <property type="component" value="Chromosome"/>
</dbReference>
<accession>A0ABY6NZ06</accession>
<evidence type="ECO:0000313" key="2">
    <source>
        <dbReference type="Proteomes" id="UP001164965"/>
    </source>
</evidence>
<protein>
    <recommendedName>
        <fullName evidence="3">ASCH domain-containing protein</fullName>
    </recommendedName>
</protein>